<dbReference type="GO" id="GO:0016020">
    <property type="term" value="C:membrane"/>
    <property type="evidence" value="ECO:0007669"/>
    <property type="project" value="InterPro"/>
</dbReference>
<evidence type="ECO:0000313" key="8">
    <source>
        <dbReference type="Proteomes" id="UP001158066"/>
    </source>
</evidence>
<feature type="transmembrane region" description="Helical" evidence="4">
    <location>
        <begin position="69"/>
        <end position="93"/>
    </location>
</feature>
<dbReference type="RefSeq" id="WP_283410300.1">
    <property type="nucleotide sequence ID" value="NZ_FXUF01000014.1"/>
</dbReference>
<evidence type="ECO:0000256" key="3">
    <source>
        <dbReference type="PROSITE-ProRule" id="PRU00284"/>
    </source>
</evidence>
<evidence type="ECO:0000256" key="1">
    <source>
        <dbReference type="ARBA" id="ARBA00023224"/>
    </source>
</evidence>
<evidence type="ECO:0000313" key="7">
    <source>
        <dbReference type="EMBL" id="SMP66668.1"/>
    </source>
</evidence>
<organism evidence="7 8">
    <name type="scientific">Anoxynatronum buryatiense</name>
    <dbReference type="NCBI Taxonomy" id="489973"/>
    <lineage>
        <taxon>Bacteria</taxon>
        <taxon>Bacillati</taxon>
        <taxon>Bacillota</taxon>
        <taxon>Clostridia</taxon>
        <taxon>Eubacteriales</taxon>
        <taxon>Clostridiaceae</taxon>
        <taxon>Anoxynatronum</taxon>
    </lineage>
</organism>
<dbReference type="Pfam" id="PF00015">
    <property type="entry name" value="MCPsignal"/>
    <property type="match status" value="1"/>
</dbReference>
<keyword evidence="4" id="KW-1133">Transmembrane helix</keyword>
<keyword evidence="1 3" id="KW-0807">Transducer</keyword>
<dbReference type="EMBL" id="FXUF01000014">
    <property type="protein sequence ID" value="SMP66668.1"/>
    <property type="molecule type" value="Genomic_DNA"/>
</dbReference>
<dbReference type="PROSITE" id="PS50885">
    <property type="entry name" value="HAMP"/>
    <property type="match status" value="1"/>
</dbReference>
<dbReference type="SMART" id="SM00283">
    <property type="entry name" value="MA"/>
    <property type="match status" value="1"/>
</dbReference>
<dbReference type="SUPFAM" id="SSF58104">
    <property type="entry name" value="Methyl-accepting chemotaxis protein (MCP) signaling domain"/>
    <property type="match status" value="1"/>
</dbReference>
<evidence type="ECO:0000256" key="4">
    <source>
        <dbReference type="SAM" id="Phobius"/>
    </source>
</evidence>
<keyword evidence="8" id="KW-1185">Reference proteome</keyword>
<keyword evidence="4" id="KW-0472">Membrane</keyword>
<gene>
    <name evidence="7" type="ORF">SAMN06296020_11463</name>
</gene>
<dbReference type="SMART" id="SM00304">
    <property type="entry name" value="HAMP"/>
    <property type="match status" value="1"/>
</dbReference>
<dbReference type="Gene3D" id="1.10.287.950">
    <property type="entry name" value="Methyl-accepting chemotaxis protein"/>
    <property type="match status" value="1"/>
</dbReference>
<evidence type="ECO:0000256" key="2">
    <source>
        <dbReference type="ARBA" id="ARBA00029447"/>
    </source>
</evidence>
<proteinExistence type="inferred from homology"/>
<protein>
    <submittedName>
        <fullName evidence="7">Methyl-accepting chemotaxis protein</fullName>
    </submittedName>
</protein>
<comment type="caution">
    <text evidence="7">The sequence shown here is derived from an EMBL/GenBank/DDBJ whole genome shotgun (WGS) entry which is preliminary data.</text>
</comment>
<feature type="domain" description="HAMP" evidence="6">
    <location>
        <begin position="90"/>
        <end position="143"/>
    </location>
</feature>
<dbReference type="GO" id="GO:0007165">
    <property type="term" value="P:signal transduction"/>
    <property type="evidence" value="ECO:0007669"/>
    <property type="project" value="UniProtKB-KW"/>
</dbReference>
<name>A0AA46AJZ5_9CLOT</name>
<evidence type="ECO:0000259" key="5">
    <source>
        <dbReference type="PROSITE" id="PS50111"/>
    </source>
</evidence>
<dbReference type="PANTHER" id="PTHR32089">
    <property type="entry name" value="METHYL-ACCEPTING CHEMOTAXIS PROTEIN MCPB"/>
    <property type="match status" value="1"/>
</dbReference>
<dbReference type="Gene3D" id="6.10.340.10">
    <property type="match status" value="1"/>
</dbReference>
<dbReference type="AlphaFoldDB" id="A0AA46AJZ5"/>
<dbReference type="CDD" id="cd06225">
    <property type="entry name" value="HAMP"/>
    <property type="match status" value="1"/>
</dbReference>
<dbReference type="Pfam" id="PF00672">
    <property type="entry name" value="HAMP"/>
    <property type="match status" value="1"/>
</dbReference>
<sequence length="449" mass="48481">MRNKKKEQLQANSKRVTGLFKRKIGIKAKFLTGVILALLISPTIAAFINRVVQRMDDAVGDLVTGEMSLVVATVINLVVVSGLILILLHIIVIRPLKNAGTTLRMISEQLNLTERIEVKAQDEIGEMMHDLNRFLETITDSMTEIQTASESVATASVHIGEAGTETSVAAAEVAKTIEDIARGADDQAQETERSVTSINILGECIEENRQMMSVMNRTIGDALEVQQNGLLQVDQLVEKAHQSGQAGDEAREMILETSASVDKIGQASQMIHNIAEQTNLLALNAAIEAARAGEAGRGFAVVAEEIRKLAEQSNQFTGEIAAVIDELTQKMEQTVGTIQSATEKTREQTAYVDEVRNGFQGISTTLTEMQRVVGTLNESSQKMEQQKESLVMIAGNLSAISQENAAGTEEASASVEEQTAAMGEIAEAGNNLAKLAAMMQSSVGRFQIR</sequence>
<evidence type="ECO:0000259" key="6">
    <source>
        <dbReference type="PROSITE" id="PS50885"/>
    </source>
</evidence>
<dbReference type="InterPro" id="IPR003660">
    <property type="entry name" value="HAMP_dom"/>
</dbReference>
<accession>A0AA46AJZ5</accession>
<reference evidence="7" key="1">
    <citation type="submission" date="2017-05" db="EMBL/GenBank/DDBJ databases">
        <authorList>
            <person name="Varghese N."/>
            <person name="Submissions S."/>
        </authorList>
    </citation>
    <scope>NUCLEOTIDE SEQUENCE</scope>
    <source>
        <strain evidence="7">Su22</strain>
    </source>
</reference>
<dbReference type="Proteomes" id="UP001158066">
    <property type="component" value="Unassembled WGS sequence"/>
</dbReference>
<feature type="domain" description="Methyl-accepting transducer" evidence="5">
    <location>
        <begin position="162"/>
        <end position="419"/>
    </location>
</feature>
<keyword evidence="4" id="KW-0812">Transmembrane</keyword>
<comment type="similarity">
    <text evidence="2">Belongs to the methyl-accepting chemotaxis (MCP) protein family.</text>
</comment>
<dbReference type="PROSITE" id="PS50111">
    <property type="entry name" value="CHEMOTAXIS_TRANSDUC_2"/>
    <property type="match status" value="1"/>
</dbReference>
<dbReference type="InterPro" id="IPR004089">
    <property type="entry name" value="MCPsignal_dom"/>
</dbReference>
<dbReference type="PANTHER" id="PTHR32089:SF112">
    <property type="entry name" value="LYSOZYME-LIKE PROTEIN-RELATED"/>
    <property type="match status" value="1"/>
</dbReference>